<evidence type="ECO:0000313" key="3">
    <source>
        <dbReference type="EMBL" id="MBU9837612.1"/>
    </source>
</evidence>
<sequence length="175" mass="19338">MSEQRVLIVVDMQNGVFASPRYDRSGRVEQINQLIARAGRVIFIQHAEGEMTEGSEYWQVLPELHLPEDALSVTKTACDSFYRTSLDHVLQEELNVTGFTICGCATDYCVDTTIKVAASKGYAVTVASDAHTTGDRTYVSAQQLIGQHNEVWRELSVPGNPVTVKTTAEILADWS</sequence>
<proteinExistence type="predicted"/>
<gene>
    <name evidence="3" type="ORF">J1786_22710</name>
</gene>
<comment type="caution">
    <text evidence="3">The sequence shown here is derived from an EMBL/GenBank/DDBJ whole genome shotgun (WGS) entry which is preliminary data.</text>
</comment>
<dbReference type="EMBL" id="JAFMOU010000072">
    <property type="protein sequence ID" value="MBU9837612.1"/>
    <property type="molecule type" value="Genomic_DNA"/>
</dbReference>
<evidence type="ECO:0000256" key="1">
    <source>
        <dbReference type="ARBA" id="ARBA00022801"/>
    </source>
</evidence>
<dbReference type="PANTHER" id="PTHR43540:SF14">
    <property type="entry name" value="ISOCHORISMATASE"/>
    <property type="match status" value="1"/>
</dbReference>
<reference evidence="3 4" key="1">
    <citation type="submission" date="2021-03" db="EMBL/GenBank/DDBJ databases">
        <title>Five novel Rahnella species.</title>
        <authorList>
            <person name="Brady C."/>
            <person name="Asselin J."/>
            <person name="Beer S."/>
            <person name="Bruberg M.B."/>
            <person name="Crampton B."/>
            <person name="Venter S."/>
            <person name="Arnold D."/>
            <person name="Denman S."/>
        </authorList>
    </citation>
    <scope>NUCLEOTIDE SEQUENCE [LARGE SCALE GENOMIC DNA]</scope>
    <source>
        <strain evidence="3 4">L72c</strain>
    </source>
</reference>
<dbReference type="InterPro" id="IPR000868">
    <property type="entry name" value="Isochorismatase-like_dom"/>
</dbReference>
<dbReference type="PANTHER" id="PTHR43540">
    <property type="entry name" value="PEROXYUREIDOACRYLATE/UREIDOACRYLATE AMIDOHYDROLASE-RELATED"/>
    <property type="match status" value="1"/>
</dbReference>
<dbReference type="Pfam" id="PF00857">
    <property type="entry name" value="Isochorismatase"/>
    <property type="match status" value="1"/>
</dbReference>
<dbReference type="InterPro" id="IPR036380">
    <property type="entry name" value="Isochorismatase-like_sf"/>
</dbReference>
<dbReference type="InterPro" id="IPR050272">
    <property type="entry name" value="Isochorismatase-like_hydrls"/>
</dbReference>
<feature type="domain" description="Isochorismatase-like" evidence="2">
    <location>
        <begin position="6"/>
        <end position="138"/>
    </location>
</feature>
<dbReference type="Gene3D" id="3.40.50.850">
    <property type="entry name" value="Isochorismatase-like"/>
    <property type="match status" value="1"/>
</dbReference>
<name>A0ABS6L6Z3_9GAMM</name>
<dbReference type="Proteomes" id="UP000699865">
    <property type="component" value="Unassembled WGS sequence"/>
</dbReference>
<evidence type="ECO:0000313" key="4">
    <source>
        <dbReference type="Proteomes" id="UP000699865"/>
    </source>
</evidence>
<protein>
    <submittedName>
        <fullName evidence="3">Isochorismatase family protein</fullName>
    </submittedName>
</protein>
<keyword evidence="4" id="KW-1185">Reference proteome</keyword>
<organism evidence="3 4">
    <name type="scientific">Rahnella perminowiae</name>
    <dbReference type="NCBI Taxonomy" id="2816244"/>
    <lineage>
        <taxon>Bacteria</taxon>
        <taxon>Pseudomonadati</taxon>
        <taxon>Pseudomonadota</taxon>
        <taxon>Gammaproteobacteria</taxon>
        <taxon>Enterobacterales</taxon>
        <taxon>Yersiniaceae</taxon>
        <taxon>Rahnella</taxon>
    </lineage>
</organism>
<keyword evidence="1" id="KW-0378">Hydrolase</keyword>
<dbReference type="RefSeq" id="WP_129951966.1">
    <property type="nucleotide sequence ID" value="NZ_JAFMOT010000156.1"/>
</dbReference>
<accession>A0ABS6L6Z3</accession>
<evidence type="ECO:0000259" key="2">
    <source>
        <dbReference type="Pfam" id="PF00857"/>
    </source>
</evidence>
<dbReference type="SUPFAM" id="SSF52499">
    <property type="entry name" value="Isochorismatase-like hydrolases"/>
    <property type="match status" value="1"/>
</dbReference>